<dbReference type="Pfam" id="PF13549">
    <property type="entry name" value="ATP-grasp_5"/>
    <property type="match status" value="1"/>
</dbReference>
<dbReference type="InterPro" id="IPR016102">
    <property type="entry name" value="Succinyl-CoA_synth-like"/>
</dbReference>
<dbReference type="Gene3D" id="3.40.50.720">
    <property type="entry name" value="NAD(P)-binding Rossmann-like Domain"/>
    <property type="match status" value="1"/>
</dbReference>
<dbReference type="PANTHER" id="PTHR42793">
    <property type="entry name" value="COA BINDING DOMAIN CONTAINING PROTEIN"/>
    <property type="match status" value="1"/>
</dbReference>
<dbReference type="EMBL" id="QUNO01000009">
    <property type="protein sequence ID" value="REH43699.1"/>
    <property type="molecule type" value="Genomic_DNA"/>
</dbReference>
<protein>
    <submittedName>
        <fullName evidence="2">Acyl-CoA synthetase (NDP forming)</fullName>
    </submittedName>
</protein>
<dbReference type="GO" id="GO:0005524">
    <property type="term" value="F:ATP binding"/>
    <property type="evidence" value="ECO:0007669"/>
    <property type="project" value="InterPro"/>
</dbReference>
<dbReference type="SUPFAM" id="SSF52210">
    <property type="entry name" value="Succinyl-CoA synthetase domains"/>
    <property type="match status" value="2"/>
</dbReference>
<evidence type="ECO:0000313" key="2">
    <source>
        <dbReference type="EMBL" id="REH43699.1"/>
    </source>
</evidence>
<organism evidence="2 3">
    <name type="scientific">Kutzneria buriramensis</name>
    <dbReference type="NCBI Taxonomy" id="1045776"/>
    <lineage>
        <taxon>Bacteria</taxon>
        <taxon>Bacillati</taxon>
        <taxon>Actinomycetota</taxon>
        <taxon>Actinomycetes</taxon>
        <taxon>Pseudonocardiales</taxon>
        <taxon>Pseudonocardiaceae</taxon>
        <taxon>Kutzneria</taxon>
    </lineage>
</organism>
<dbReference type="OrthoDB" id="190266at2"/>
<dbReference type="SUPFAM" id="SSF56059">
    <property type="entry name" value="Glutathione synthetase ATP-binding domain-like"/>
    <property type="match status" value="1"/>
</dbReference>
<reference evidence="2 3" key="1">
    <citation type="submission" date="2018-08" db="EMBL/GenBank/DDBJ databases">
        <title>Genomic Encyclopedia of Archaeal and Bacterial Type Strains, Phase II (KMG-II): from individual species to whole genera.</title>
        <authorList>
            <person name="Goeker M."/>
        </authorList>
    </citation>
    <scope>NUCLEOTIDE SEQUENCE [LARGE SCALE GENOMIC DNA]</scope>
    <source>
        <strain evidence="2 3">DSM 45791</strain>
    </source>
</reference>
<dbReference type="InterPro" id="IPR003781">
    <property type="entry name" value="CoA-bd"/>
</dbReference>
<evidence type="ECO:0000313" key="3">
    <source>
        <dbReference type="Proteomes" id="UP000256269"/>
    </source>
</evidence>
<dbReference type="Pfam" id="PF13380">
    <property type="entry name" value="CoA_binding_2"/>
    <property type="match status" value="1"/>
</dbReference>
<accession>A0A3E0HEJ8</accession>
<proteinExistence type="predicted"/>
<dbReference type="InterPro" id="IPR036291">
    <property type="entry name" value="NAD(P)-bd_dom_sf"/>
</dbReference>
<dbReference type="SUPFAM" id="SSF51735">
    <property type="entry name" value="NAD(P)-binding Rossmann-fold domains"/>
    <property type="match status" value="1"/>
</dbReference>
<evidence type="ECO:0000259" key="1">
    <source>
        <dbReference type="SMART" id="SM00881"/>
    </source>
</evidence>
<dbReference type="InterPro" id="IPR013815">
    <property type="entry name" value="ATP_grasp_subdomain_1"/>
</dbReference>
<feature type="domain" description="CoA-binding" evidence="1">
    <location>
        <begin position="6"/>
        <end position="101"/>
    </location>
</feature>
<dbReference type="Gene3D" id="3.40.50.261">
    <property type="entry name" value="Succinyl-CoA synthetase domains"/>
    <property type="match status" value="2"/>
</dbReference>
<dbReference type="Pfam" id="PF13607">
    <property type="entry name" value="Succ_CoA_lig"/>
    <property type="match status" value="1"/>
</dbReference>
<dbReference type="AlphaFoldDB" id="A0A3E0HEJ8"/>
<gene>
    <name evidence="2" type="ORF">BCF44_109242</name>
</gene>
<dbReference type="Gene3D" id="3.30.1490.20">
    <property type="entry name" value="ATP-grasp fold, A domain"/>
    <property type="match status" value="1"/>
</dbReference>
<name>A0A3E0HEJ8_9PSEU</name>
<dbReference type="PANTHER" id="PTHR42793:SF1">
    <property type="entry name" value="PEPTIDYL-LYSINE N-ACETYLTRANSFERASE PATZ"/>
    <property type="match status" value="1"/>
</dbReference>
<dbReference type="SMART" id="SM00881">
    <property type="entry name" value="CoA_binding"/>
    <property type="match status" value="1"/>
</dbReference>
<dbReference type="Gene3D" id="3.30.470.20">
    <property type="entry name" value="ATP-grasp fold, B domain"/>
    <property type="match status" value="1"/>
</dbReference>
<dbReference type="RefSeq" id="WP_116177134.1">
    <property type="nucleotide sequence ID" value="NZ_CP144375.1"/>
</dbReference>
<dbReference type="InterPro" id="IPR032875">
    <property type="entry name" value="Succ_CoA_lig_flav_dom"/>
</dbReference>
<comment type="caution">
    <text evidence="2">The sequence shown here is derived from an EMBL/GenBank/DDBJ whole genome shotgun (WGS) entry which is preliminary data.</text>
</comment>
<keyword evidence="3" id="KW-1185">Reference proteome</keyword>
<sequence>MDLTPFRDPASVAVVGASDNRSKWGYWLAAGALTGAHRRRVDLVNRNGGTVCGQPCATSLRALETPPELVALCVPAEHVPRVVDEGLELGVKGFLGITAGVANEPELARRIREAGARLIGTNSLGLVDTATDLRLAWGTFTPGPLAILSQSGQVGSELALLGARHGLGISRFISLGNASDVTANELADDLKDHASVGVVALYLENFTDGPALLDTLRALREAGKPTLLLTVGGSAASSRLARSHTGSLTSNLDVVDAACRAAGVARVSTPAELIDVARAVLTTKPPRGNRVAIIGDSGGQCGIAADVAHANTLAVPHFSHDIGVTLPAGAAIDNPIDLAGAGEQDIANYARIVEATLRSDDIDAAVLTGYFGRYGMDIPTLGDLEVATAQRIGDAARSKPVIVHSMGPDSATAHALWAAGVPTYDRIEAALSALKGLATFTRSTEPPLPYQAHPIGTLSDGYWATRQLLTEVPFPKGFLVRSREDLTTDLTPPYVLKANWLEHKSDAGGVRMGLSTLADAYDEMVARLGPGEYVVEEQDTRPDTVEILIGIRRDPDFGPLVVVGAGGTETELHQDIATELAPVSPATARNMLERLRCAKLLHGWRGRPPVDIDGLAELVHRVSVLVAASPLVGELELNPVRVGPDGPIAVDALIIPTARQERA</sequence>
<dbReference type="Proteomes" id="UP000256269">
    <property type="component" value="Unassembled WGS sequence"/>
</dbReference>